<evidence type="ECO:0000313" key="3">
    <source>
        <dbReference type="Proteomes" id="UP000572680"/>
    </source>
</evidence>
<dbReference type="PANTHER" id="PTHR37298">
    <property type="entry name" value="UPF0111 PROTEIN YKAA"/>
    <property type="match status" value="1"/>
</dbReference>
<accession>A0A7W3LNF0</accession>
<name>A0A7W3LNF0_ACTNM</name>
<protein>
    <recommendedName>
        <fullName evidence="4">Pit accessory protein</fullName>
    </recommendedName>
</protein>
<comment type="caution">
    <text evidence="2">The sequence shown here is derived from an EMBL/GenBank/DDBJ whole genome shotgun (WGS) entry which is preliminary data.</text>
</comment>
<proteinExistence type="inferred from homology"/>
<dbReference type="InterPro" id="IPR052912">
    <property type="entry name" value="UPF0111_domain"/>
</dbReference>
<sequence length="213" mass="23826">MKGLLRRYLGLVNGRMDTGLEDALLDQLRTAEEGAEVAAAMVEGDVPRGEARDRMRRIEHRGDTHRGAFVERLSEALVTPIDREDLFRLSRSIDDVLDTLRDFVRESHLYELPDQSRLTPMLAEVQAGVAALEAAATALVEKPSQAAQSALEARKAGGAVRRLYQYEVARVLDGEMTTETMKERELVRRLEMVGQHISDAADAIMDGAMKRWH</sequence>
<dbReference type="InterPro" id="IPR038078">
    <property type="entry name" value="PhoU-like_sf"/>
</dbReference>
<dbReference type="PANTHER" id="PTHR37298:SF1">
    <property type="entry name" value="UPF0111 PROTEIN YKAA"/>
    <property type="match status" value="1"/>
</dbReference>
<dbReference type="InterPro" id="IPR018445">
    <property type="entry name" value="Put_Phosphate_transp_reg"/>
</dbReference>
<dbReference type="Pfam" id="PF01865">
    <property type="entry name" value="PhoU_div"/>
    <property type="match status" value="1"/>
</dbReference>
<comment type="similarity">
    <text evidence="1">Belongs to the UPF0111 family.</text>
</comment>
<organism evidence="2 3">
    <name type="scientific">Actinomadura namibiensis</name>
    <dbReference type="NCBI Taxonomy" id="182080"/>
    <lineage>
        <taxon>Bacteria</taxon>
        <taxon>Bacillati</taxon>
        <taxon>Actinomycetota</taxon>
        <taxon>Actinomycetes</taxon>
        <taxon>Streptosporangiales</taxon>
        <taxon>Thermomonosporaceae</taxon>
        <taxon>Actinomadura</taxon>
    </lineage>
</organism>
<keyword evidence="3" id="KW-1185">Reference proteome</keyword>
<evidence type="ECO:0008006" key="4">
    <source>
        <dbReference type="Google" id="ProtNLM"/>
    </source>
</evidence>
<evidence type="ECO:0000256" key="1">
    <source>
        <dbReference type="ARBA" id="ARBA00008591"/>
    </source>
</evidence>
<dbReference type="AlphaFoldDB" id="A0A7W3LNF0"/>
<reference evidence="2 3" key="1">
    <citation type="submission" date="2020-08" db="EMBL/GenBank/DDBJ databases">
        <title>Genomic Encyclopedia of Type Strains, Phase IV (KMG-IV): sequencing the most valuable type-strain genomes for metagenomic binning, comparative biology and taxonomic classification.</title>
        <authorList>
            <person name="Goeker M."/>
        </authorList>
    </citation>
    <scope>NUCLEOTIDE SEQUENCE [LARGE SCALE GENOMIC DNA]</scope>
    <source>
        <strain evidence="2 3">DSM 44197</strain>
    </source>
</reference>
<dbReference type="EMBL" id="JACJIA010000003">
    <property type="protein sequence ID" value="MBA8951240.1"/>
    <property type="molecule type" value="Genomic_DNA"/>
</dbReference>
<dbReference type="RefSeq" id="WP_182843595.1">
    <property type="nucleotide sequence ID" value="NZ_BAAALP010000004.1"/>
</dbReference>
<dbReference type="Gene3D" id="1.20.58.220">
    <property type="entry name" value="Phosphate transport system protein phou homolog 2, domain 2"/>
    <property type="match status" value="1"/>
</dbReference>
<dbReference type="Proteomes" id="UP000572680">
    <property type="component" value="Unassembled WGS sequence"/>
</dbReference>
<evidence type="ECO:0000313" key="2">
    <source>
        <dbReference type="EMBL" id="MBA8951240.1"/>
    </source>
</evidence>
<gene>
    <name evidence="2" type="ORF">HNR61_002871</name>
</gene>